<evidence type="ECO:0000259" key="1">
    <source>
        <dbReference type="Pfam" id="PF14744"/>
    </source>
</evidence>
<dbReference type="EMBL" id="KB007926">
    <property type="protein sequence ID" value="ELR20048.1"/>
    <property type="molecule type" value="Genomic_DNA"/>
</dbReference>
<accession>L8H5Q1</accession>
<dbReference type="VEuPathDB" id="AmoebaDB:ACA1_113940"/>
<dbReference type="KEGG" id="acan:ACA1_113940"/>
<feature type="domain" description="WASH complex subunit 7 C-terminal" evidence="3">
    <location>
        <begin position="973"/>
        <end position="1140"/>
    </location>
</feature>
<sequence length="1141" mass="130188">MTEDAQKAKEKAELHIALVETTMADAEEDYKFDPFDDGSSKMVGEKLVANMESFVQDFASQLRVIEETLDESLSDVWDSTVDPIGLNFEPYEQTKIVELTKSDNKLFNKILLVFASLSSEMKRLTDEANTRFAPPFMAFGEDGDLGEGEAQTQVGRMLNPFLMDFSTFVNRVYLVVQNVVRQLASLYHPAQKLYITSFKAIHLQTVYQQLGELLVALISLDTIITSNESFKQAWAMYKRMTKSMRAAPSRFNTDEEQLVQFEKLLLSLEGQLFDGLIFQGCIEQEFDFPGLVEVRNNRVFKTEFLLNLQTIHASLASRLANPMTGDELGMKYAGACALVALYYLVYRDVAATKDVFKKIWELQKRLQVVHLAANASWQAPEFFIKHAAPLVKTLGKIAISKQRAEHLALLDKSLPIEIQQMYLKVSVWMVRMESNLANRAELRDILNTRMALLAQGPALAERLVGIFRETVHFHVALGAPIKRSQVRALFQAVELVKAIEATFHRRSGMIGQSLPLMARVVCHRLQSALMPIKARLEAAHKYSDAKLDVLAAATLSLNILQGAPTYNRLLLLRLCLHVLFQPDFVKEQEMEELKAGVKKLELLSGLGERIRDSTKCEFLFWSKNMLPPHLDDIYANPETAHKLHDVVPLLRAAVHKPGEDMLTAFKNHIDEIIKSHLLDRLCRDIETDLRLHIHSHLAVSERDPWKNGLQDLASLVRLRPLRVFDKVVDVAGYVGHYLDTTFYNLTTVALYDWQTYGEMRNLAAEKYGLHLTEVHLPGQTLDQGLDVLEIMRNIHIFVSKYNYNLNNQIFVEAGGPNKTINTINIAHIANSIRTHGTGIMNTTVNFTYQFLRQKFVIFSQFLYDEHIKARLFKDIRFFKESKTDKSKDPRYPYARAEAFNKEIRKLGITEQGLSYLDQFRILITEIGNAMGYIRMIRSGGLYHTSNAIKFVPDLASIPSFGTLATSDQLPEHTVDAAKNLDATINYLARNFAEGTEYFKMLVNVFAPEFRDARNVHLKNFHIIIPPLTLNFVQHILKTKDKLTKKGALDPAFSDDGFAIGLVYILKLLGQHDAFDSLHWWEAVEERHRDEEAKLQALAKAKVKDKEEQQTLNLTLRKLISYRNELQLLRFSFDSSRIFFKD</sequence>
<evidence type="ECO:0000259" key="2">
    <source>
        <dbReference type="Pfam" id="PF14745"/>
    </source>
</evidence>
<dbReference type="Pfam" id="PF14744">
    <property type="entry name" value="WASH-7_mid"/>
    <property type="match status" value="1"/>
</dbReference>
<dbReference type="PANTHER" id="PTHR31409:SF0">
    <property type="entry name" value="WASH COMPLEX SUBUNIT 4"/>
    <property type="match status" value="1"/>
</dbReference>
<name>L8H5Q1_ACACF</name>
<dbReference type="OrthoDB" id="10261210at2759"/>
<dbReference type="InterPro" id="IPR027307">
    <property type="entry name" value="WASH7"/>
</dbReference>
<dbReference type="STRING" id="1257118.L8H5Q1"/>
<dbReference type="GO" id="GO:0016197">
    <property type="term" value="P:endosomal transport"/>
    <property type="evidence" value="ECO:0007669"/>
    <property type="project" value="TreeGrafter"/>
</dbReference>
<evidence type="ECO:0000313" key="5">
    <source>
        <dbReference type="Proteomes" id="UP000011083"/>
    </source>
</evidence>
<dbReference type="InterPro" id="IPR028191">
    <property type="entry name" value="WASH-4_N"/>
</dbReference>
<proteinExistence type="predicted"/>
<protein>
    <submittedName>
        <fullName evidence="4">WASH complex subunit 7 family protein</fullName>
    </submittedName>
</protein>
<dbReference type="Proteomes" id="UP000011083">
    <property type="component" value="Unassembled WGS sequence"/>
</dbReference>
<dbReference type="InterPro" id="IPR028282">
    <property type="entry name" value="WASH-7_central"/>
</dbReference>
<dbReference type="Pfam" id="PF14745">
    <property type="entry name" value="WASH-4_N"/>
    <property type="match status" value="1"/>
</dbReference>
<feature type="domain" description="WASH complex subunit 7 central" evidence="1">
    <location>
        <begin position="618"/>
        <end position="955"/>
    </location>
</feature>
<dbReference type="GeneID" id="14920888"/>
<evidence type="ECO:0000313" key="4">
    <source>
        <dbReference type="EMBL" id="ELR20048.1"/>
    </source>
</evidence>
<dbReference type="GO" id="GO:0071203">
    <property type="term" value="C:WASH complex"/>
    <property type="evidence" value="ECO:0007669"/>
    <property type="project" value="InterPro"/>
</dbReference>
<dbReference type="AlphaFoldDB" id="L8H5Q1"/>
<dbReference type="GO" id="GO:0005768">
    <property type="term" value="C:endosome"/>
    <property type="evidence" value="ECO:0007669"/>
    <property type="project" value="TreeGrafter"/>
</dbReference>
<dbReference type="InterPro" id="IPR028283">
    <property type="entry name" value="WASH-7_C"/>
</dbReference>
<evidence type="ECO:0000259" key="3">
    <source>
        <dbReference type="Pfam" id="PF14746"/>
    </source>
</evidence>
<dbReference type="RefSeq" id="XP_004342158.1">
    <property type="nucleotide sequence ID" value="XM_004342109.1"/>
</dbReference>
<gene>
    <name evidence="4" type="ORF">ACA1_113940</name>
</gene>
<reference evidence="4 5" key="1">
    <citation type="journal article" date="2013" name="Genome Biol.">
        <title>Genome of Acanthamoeba castellanii highlights extensive lateral gene transfer and early evolution of tyrosine kinase signaling.</title>
        <authorList>
            <person name="Clarke M."/>
            <person name="Lohan A.J."/>
            <person name="Liu B."/>
            <person name="Lagkouvardos I."/>
            <person name="Roy S."/>
            <person name="Zafar N."/>
            <person name="Bertelli C."/>
            <person name="Schilde C."/>
            <person name="Kianianmomeni A."/>
            <person name="Burglin T.R."/>
            <person name="Frech C."/>
            <person name="Turcotte B."/>
            <person name="Kopec K.O."/>
            <person name="Synnott J.M."/>
            <person name="Choo C."/>
            <person name="Paponov I."/>
            <person name="Finkler A."/>
            <person name="Soon Heng Tan C."/>
            <person name="Hutchins A.P."/>
            <person name="Weinmeier T."/>
            <person name="Rattei T."/>
            <person name="Chu J.S."/>
            <person name="Gimenez G."/>
            <person name="Irimia M."/>
            <person name="Rigden D.J."/>
            <person name="Fitzpatrick D.A."/>
            <person name="Lorenzo-Morales J."/>
            <person name="Bateman A."/>
            <person name="Chiu C.H."/>
            <person name="Tang P."/>
            <person name="Hegemann P."/>
            <person name="Fromm H."/>
            <person name="Raoult D."/>
            <person name="Greub G."/>
            <person name="Miranda-Saavedra D."/>
            <person name="Chen N."/>
            <person name="Nash P."/>
            <person name="Ginger M.L."/>
            <person name="Horn M."/>
            <person name="Schaap P."/>
            <person name="Caler L."/>
            <person name="Loftus B."/>
        </authorList>
    </citation>
    <scope>NUCLEOTIDE SEQUENCE [LARGE SCALE GENOMIC DNA]</scope>
    <source>
        <strain evidence="4 5">Neff</strain>
    </source>
</reference>
<keyword evidence="5" id="KW-1185">Reference proteome</keyword>
<feature type="domain" description="WASH complex subunit 4 N-terminal" evidence="2">
    <location>
        <begin position="53"/>
        <end position="616"/>
    </location>
</feature>
<dbReference type="PANTHER" id="PTHR31409">
    <property type="entry name" value="WASH COMPLEX SUBUNIT 4"/>
    <property type="match status" value="1"/>
</dbReference>
<dbReference type="Pfam" id="PF14746">
    <property type="entry name" value="WASH-7_C"/>
    <property type="match status" value="1"/>
</dbReference>
<dbReference type="OMA" id="RCNIFIQ"/>
<organism evidence="4 5">
    <name type="scientific">Acanthamoeba castellanii (strain ATCC 30010 / Neff)</name>
    <dbReference type="NCBI Taxonomy" id="1257118"/>
    <lineage>
        <taxon>Eukaryota</taxon>
        <taxon>Amoebozoa</taxon>
        <taxon>Discosea</taxon>
        <taxon>Longamoebia</taxon>
        <taxon>Centramoebida</taxon>
        <taxon>Acanthamoebidae</taxon>
        <taxon>Acanthamoeba</taxon>
    </lineage>
</organism>
<dbReference type="GO" id="GO:0007032">
    <property type="term" value="P:endosome organization"/>
    <property type="evidence" value="ECO:0007669"/>
    <property type="project" value="TreeGrafter"/>
</dbReference>